<keyword evidence="4" id="KW-0521">NADP</keyword>
<dbReference type="InterPro" id="IPR013785">
    <property type="entry name" value="Aldolase_TIM"/>
</dbReference>
<evidence type="ECO:0000259" key="6">
    <source>
        <dbReference type="Pfam" id="PF00724"/>
    </source>
</evidence>
<protein>
    <submittedName>
        <fullName evidence="7">2,4-dienoyl-CoA reductase-like NADH-dependent reductase (Old Yellow Enzyme family)</fullName>
    </submittedName>
</protein>
<evidence type="ECO:0000313" key="8">
    <source>
        <dbReference type="Proteomes" id="UP000552757"/>
    </source>
</evidence>
<dbReference type="InterPro" id="IPR001155">
    <property type="entry name" value="OxRdtase_FMN_N"/>
</dbReference>
<dbReference type="PANTHER" id="PTHR43303">
    <property type="entry name" value="NADPH DEHYDROGENASE C23G7.10C-RELATED"/>
    <property type="match status" value="1"/>
</dbReference>
<evidence type="ECO:0000256" key="4">
    <source>
        <dbReference type="ARBA" id="ARBA00022857"/>
    </source>
</evidence>
<evidence type="ECO:0000256" key="2">
    <source>
        <dbReference type="ARBA" id="ARBA00022630"/>
    </source>
</evidence>
<dbReference type="GO" id="GO:0050661">
    <property type="term" value="F:NADP binding"/>
    <property type="evidence" value="ECO:0007669"/>
    <property type="project" value="InterPro"/>
</dbReference>
<keyword evidence="8" id="KW-1185">Reference proteome</keyword>
<keyword evidence="3" id="KW-0288">FMN</keyword>
<gene>
    <name evidence="7" type="ORF">GGR44_002482</name>
</gene>
<comment type="caution">
    <text evidence="7">The sequence shown here is derived from an EMBL/GenBank/DDBJ whole genome shotgun (WGS) entry which is preliminary data.</text>
</comment>
<evidence type="ECO:0000256" key="3">
    <source>
        <dbReference type="ARBA" id="ARBA00022643"/>
    </source>
</evidence>
<dbReference type="GO" id="GO:0003959">
    <property type="term" value="F:NADPH dehydrogenase activity"/>
    <property type="evidence" value="ECO:0007669"/>
    <property type="project" value="InterPro"/>
</dbReference>
<dbReference type="InterPro" id="IPR044152">
    <property type="entry name" value="YqjM-like"/>
</dbReference>
<dbReference type="RefSeq" id="WP_183955869.1">
    <property type="nucleotide sequence ID" value="NZ_JACIEB010000005.1"/>
</dbReference>
<reference evidence="7 8" key="1">
    <citation type="submission" date="2020-08" db="EMBL/GenBank/DDBJ databases">
        <title>Genomic Encyclopedia of Type Strains, Phase IV (KMG-IV): sequencing the most valuable type-strain genomes for metagenomic binning, comparative biology and taxonomic classification.</title>
        <authorList>
            <person name="Goeker M."/>
        </authorList>
    </citation>
    <scope>NUCLEOTIDE SEQUENCE [LARGE SCALE GENOMIC DNA]</scope>
    <source>
        <strain evidence="7 8">DSM 29348</strain>
    </source>
</reference>
<evidence type="ECO:0000256" key="5">
    <source>
        <dbReference type="ARBA" id="ARBA00023002"/>
    </source>
</evidence>
<dbReference type="Gene3D" id="3.20.20.70">
    <property type="entry name" value="Aldolase class I"/>
    <property type="match status" value="1"/>
</dbReference>
<dbReference type="Proteomes" id="UP000552757">
    <property type="component" value="Unassembled WGS sequence"/>
</dbReference>
<proteinExistence type="predicted"/>
<dbReference type="EMBL" id="JACIEB010000005">
    <property type="protein sequence ID" value="MBB3982816.1"/>
    <property type="molecule type" value="Genomic_DNA"/>
</dbReference>
<keyword evidence="5" id="KW-0560">Oxidoreductase</keyword>
<comment type="cofactor">
    <cofactor evidence="1">
        <name>FMN</name>
        <dbReference type="ChEBI" id="CHEBI:58210"/>
    </cofactor>
</comment>
<evidence type="ECO:0000313" key="7">
    <source>
        <dbReference type="EMBL" id="MBB3982816.1"/>
    </source>
</evidence>
<sequence>MTNQDRPIFRPLTVRGVTLRNRIVMSPMTRMASPDGVPSAPVDAYYRRRAEHGVGLIVTEGIGVDHPTALGCGSLDEANMPELQGDAAMGRWREIVAGVHAAGGAIFPQLWHQGPIRTDLTGPHPDRMSSRPSGIWGPAGGLATVAPSYIEKMLVPTAPMTDEDIVDVIAGFARSAANARAVGFDGIAIHGAHGYLPDAFFWHETNRRDDRWGGAALRDRARFGVELVKAIRAEVGDMPIMFRYSQWKQQDYNARLAKTPDELAELVGALADAGVDIFDASTRYYHHPAFEGSDLTLAGWTRKLSGRPTMAVGGIGLANELKNSFMGEVAAVNNVPDVEARIAAGEFDLVGVGRALIADPAWAQKVRDNAPFMPFHPRVLATVE</sequence>
<dbReference type="SUPFAM" id="SSF51395">
    <property type="entry name" value="FMN-linked oxidoreductases"/>
    <property type="match status" value="1"/>
</dbReference>
<dbReference type="AlphaFoldDB" id="A0A7W6GP00"/>
<accession>A0A7W6GP00</accession>
<dbReference type="GO" id="GO:0010181">
    <property type="term" value="F:FMN binding"/>
    <property type="evidence" value="ECO:0007669"/>
    <property type="project" value="InterPro"/>
</dbReference>
<evidence type="ECO:0000256" key="1">
    <source>
        <dbReference type="ARBA" id="ARBA00001917"/>
    </source>
</evidence>
<keyword evidence="2" id="KW-0285">Flavoprotein</keyword>
<dbReference type="PANTHER" id="PTHR43303:SF4">
    <property type="entry name" value="NADPH DEHYDROGENASE C23G7.10C-RELATED"/>
    <property type="match status" value="1"/>
</dbReference>
<dbReference type="Pfam" id="PF00724">
    <property type="entry name" value="Oxidored_FMN"/>
    <property type="match status" value="1"/>
</dbReference>
<name>A0A7W6GP00_9SPHN</name>
<organism evidence="7 8">
    <name type="scientific">Sphingobium fontiphilum</name>
    <dbReference type="NCBI Taxonomy" id="944425"/>
    <lineage>
        <taxon>Bacteria</taxon>
        <taxon>Pseudomonadati</taxon>
        <taxon>Pseudomonadota</taxon>
        <taxon>Alphaproteobacteria</taxon>
        <taxon>Sphingomonadales</taxon>
        <taxon>Sphingomonadaceae</taxon>
        <taxon>Sphingobium</taxon>
    </lineage>
</organism>
<feature type="domain" description="NADH:flavin oxidoreductase/NADH oxidase N-terminal" evidence="6">
    <location>
        <begin position="8"/>
        <end position="369"/>
    </location>
</feature>